<reference evidence="1" key="1">
    <citation type="submission" date="2018-04" db="EMBL/GenBank/DDBJ databases">
        <authorList>
            <person name="Go L.Y."/>
            <person name="Mitchell J.A."/>
        </authorList>
    </citation>
    <scope>NUCLEOTIDE SEQUENCE</scope>
    <source>
        <tissue evidence="1">Whole organism</tissue>
    </source>
</reference>
<name>A0A336MXL0_CULSO</name>
<dbReference type="AlphaFoldDB" id="A0A336MXL0"/>
<dbReference type="VEuPathDB" id="VectorBase:CSON008927"/>
<evidence type="ECO:0000313" key="1">
    <source>
        <dbReference type="EMBL" id="SSX15646.1"/>
    </source>
</evidence>
<dbReference type="EMBL" id="UFQS01003448">
    <property type="protein sequence ID" value="SSX15646.1"/>
    <property type="molecule type" value="Genomic_DNA"/>
</dbReference>
<protein>
    <submittedName>
        <fullName evidence="2">CSON008927 protein</fullName>
    </submittedName>
</protein>
<dbReference type="EMBL" id="UFQT01003448">
    <property type="protein sequence ID" value="SSX35006.1"/>
    <property type="molecule type" value="Genomic_DNA"/>
</dbReference>
<accession>A0A336MXL0</accession>
<evidence type="ECO:0000313" key="2">
    <source>
        <dbReference type="EMBL" id="SSX35006.1"/>
    </source>
</evidence>
<reference evidence="2" key="2">
    <citation type="submission" date="2018-07" db="EMBL/GenBank/DDBJ databases">
        <authorList>
            <person name="Quirk P.G."/>
            <person name="Krulwich T.A."/>
        </authorList>
    </citation>
    <scope>NUCLEOTIDE SEQUENCE</scope>
</reference>
<sequence length="224" mass="25978">MSLGNTKRSLQIGIPAIKSQIIRIQFDHTEKKRLKQVLVEKETYPVNKSSYILQLAKQRMRNRVQIGFNDKDETLSHEKELNRQHFILKPISIITRPTKTIYRIYIRIVIGILTGNRTLDCRLGLLKSESFTLSLICKFLEHEKMANHAFVTFPKNVEQKGSKKKKLPHSTTQYYSTLIRTEKLNDHLSVDILLQAKQTLLDVVQTHDTPIFLRLSPIRSTSSL</sequence>
<gene>
    <name evidence="2" type="primary">CSON008927</name>
</gene>
<proteinExistence type="predicted"/>
<organism evidence="2">
    <name type="scientific">Culicoides sonorensis</name>
    <name type="common">Biting midge</name>
    <dbReference type="NCBI Taxonomy" id="179676"/>
    <lineage>
        <taxon>Eukaryota</taxon>
        <taxon>Metazoa</taxon>
        <taxon>Ecdysozoa</taxon>
        <taxon>Arthropoda</taxon>
        <taxon>Hexapoda</taxon>
        <taxon>Insecta</taxon>
        <taxon>Pterygota</taxon>
        <taxon>Neoptera</taxon>
        <taxon>Endopterygota</taxon>
        <taxon>Diptera</taxon>
        <taxon>Nematocera</taxon>
        <taxon>Chironomoidea</taxon>
        <taxon>Ceratopogonidae</taxon>
        <taxon>Ceratopogoninae</taxon>
        <taxon>Culicoides</taxon>
        <taxon>Monoculicoides</taxon>
    </lineage>
</organism>